<dbReference type="Proteomes" id="UP000503462">
    <property type="component" value="Chromosome 5"/>
</dbReference>
<dbReference type="InterPro" id="IPR015915">
    <property type="entry name" value="Kelch-typ_b-propeller"/>
</dbReference>
<organism evidence="4 5">
    <name type="scientific">Peltaster fructicola</name>
    <dbReference type="NCBI Taxonomy" id="286661"/>
    <lineage>
        <taxon>Eukaryota</taxon>
        <taxon>Fungi</taxon>
        <taxon>Dikarya</taxon>
        <taxon>Ascomycota</taxon>
        <taxon>Pezizomycotina</taxon>
        <taxon>Dothideomycetes</taxon>
        <taxon>Dothideomycetes incertae sedis</taxon>
        <taxon>Peltaster</taxon>
    </lineage>
</organism>
<keyword evidence="1" id="KW-0880">Kelch repeat</keyword>
<evidence type="ECO:0000313" key="5">
    <source>
        <dbReference type="Proteomes" id="UP000503462"/>
    </source>
</evidence>
<protein>
    <submittedName>
        <fullName evidence="4">Uncharacterized protein</fullName>
    </submittedName>
</protein>
<dbReference type="SUPFAM" id="SSF117281">
    <property type="entry name" value="Kelch motif"/>
    <property type="match status" value="1"/>
</dbReference>
<dbReference type="PANTHER" id="PTHR46093">
    <property type="entry name" value="ACYL-COA-BINDING DOMAIN-CONTAINING PROTEIN 5"/>
    <property type="match status" value="1"/>
</dbReference>
<evidence type="ECO:0000313" key="4">
    <source>
        <dbReference type="EMBL" id="QIX01373.1"/>
    </source>
</evidence>
<keyword evidence="2" id="KW-0677">Repeat</keyword>
<proteinExistence type="predicted"/>
<dbReference type="OrthoDB" id="10251809at2759"/>
<dbReference type="AlphaFoldDB" id="A0A6H0Y2Y7"/>
<sequence>MSYFHHKERQASIVAGNTLFIDGGDVTTWDRTGNGFSNGSTLTKANDTRTYSIDLTSSWSTSDVTITPIEKTTSLSFSSGTLWLNASGDSFYQFDGGVSLTQGPYNVAPPSQLWSYALNSQSSRWTNATTPDVVKLKRIQSGTYASGGGLGFALGGWQSYDTDQSVGLGDHYVGGMVVFNSTSQTFTNVSSFGDYTYSSSGAGHFVSSYGPAGIFMPFGGASMTGSVLPLDYITMYEPTTQTWKRQRTTGDIPAPVQNACVAGASGDNGTYEIFLFGGLQEAKDGWRQVDSSMYILSLPLFRWFRVSTTAVGRHRHTCSLAGHSQMVSVGGMVGTIKDSSVGSEDLGAPDPWQQQGLGIFDMNALKWSTQYTSSAATYTSPSTIKSYIAASGPTPTSFDDDAIKSWFATKNTVSSSPTASTASTTTSGRSVGAIVAAVVIPVVVLLALGGLAFWLLRRRRSKRSTYHYSRTSYEEPMYAKTAYQGGSPLELHGASRIEEAGGAQIYELSHEQHVLK</sequence>
<gene>
    <name evidence="4" type="ORF">AMS68_006890</name>
</gene>
<keyword evidence="3" id="KW-0812">Transmembrane</keyword>
<reference evidence="4 5" key="1">
    <citation type="journal article" date="2016" name="Sci. Rep.">
        <title>Peltaster fructicola genome reveals evolution from an invasive phytopathogen to an ectophytic parasite.</title>
        <authorList>
            <person name="Xu C."/>
            <person name="Chen H."/>
            <person name="Gleason M.L."/>
            <person name="Xu J.R."/>
            <person name="Liu H."/>
            <person name="Zhang R."/>
            <person name="Sun G."/>
        </authorList>
    </citation>
    <scope>NUCLEOTIDE SEQUENCE [LARGE SCALE GENOMIC DNA]</scope>
    <source>
        <strain evidence="4 5">LNHT1506</strain>
    </source>
</reference>
<dbReference type="Gene3D" id="2.120.10.80">
    <property type="entry name" value="Kelch-type beta propeller"/>
    <property type="match status" value="1"/>
</dbReference>
<feature type="transmembrane region" description="Helical" evidence="3">
    <location>
        <begin position="431"/>
        <end position="456"/>
    </location>
</feature>
<keyword evidence="3" id="KW-1133">Transmembrane helix</keyword>
<keyword evidence="3" id="KW-0472">Membrane</keyword>
<accession>A0A6H0Y2Y7</accession>
<evidence type="ECO:0000256" key="2">
    <source>
        <dbReference type="ARBA" id="ARBA00022737"/>
    </source>
</evidence>
<keyword evidence="5" id="KW-1185">Reference proteome</keyword>
<evidence type="ECO:0000256" key="1">
    <source>
        <dbReference type="ARBA" id="ARBA00022441"/>
    </source>
</evidence>
<name>A0A6H0Y2Y7_9PEZI</name>
<dbReference type="PANTHER" id="PTHR46093:SF18">
    <property type="entry name" value="FIBRONECTIN TYPE-III DOMAIN-CONTAINING PROTEIN"/>
    <property type="match status" value="1"/>
</dbReference>
<evidence type="ECO:0000256" key="3">
    <source>
        <dbReference type="SAM" id="Phobius"/>
    </source>
</evidence>
<dbReference type="EMBL" id="CP051143">
    <property type="protein sequence ID" value="QIX01373.1"/>
    <property type="molecule type" value="Genomic_DNA"/>
</dbReference>